<feature type="domain" description="EAL" evidence="1">
    <location>
        <begin position="8"/>
        <end position="258"/>
    </location>
</feature>
<comment type="caution">
    <text evidence="2">The sequence shown here is derived from an EMBL/GenBank/DDBJ whole genome shotgun (WGS) entry which is preliminary data.</text>
</comment>
<accession>A0A546X146</accession>
<proteinExistence type="predicted"/>
<protein>
    <submittedName>
        <fullName evidence="2">EAL domain-containing protein</fullName>
    </submittedName>
</protein>
<dbReference type="RefSeq" id="WP_142843587.1">
    <property type="nucleotide sequence ID" value="NZ_SGNY01000014.1"/>
</dbReference>
<name>A0A546X146_RHIRH</name>
<dbReference type="InterPro" id="IPR035919">
    <property type="entry name" value="EAL_sf"/>
</dbReference>
<gene>
    <name evidence="2" type="ORF">EXN68_26525</name>
</gene>
<dbReference type="GO" id="GO:0071111">
    <property type="term" value="F:cyclic-guanylate-specific phosphodiesterase activity"/>
    <property type="evidence" value="ECO:0007669"/>
    <property type="project" value="InterPro"/>
</dbReference>
<evidence type="ECO:0000313" key="3">
    <source>
        <dbReference type="Proteomes" id="UP000315434"/>
    </source>
</evidence>
<dbReference type="OrthoDB" id="23692at2"/>
<dbReference type="PANTHER" id="PTHR33121:SF79">
    <property type="entry name" value="CYCLIC DI-GMP PHOSPHODIESTERASE PDED-RELATED"/>
    <property type="match status" value="1"/>
</dbReference>
<dbReference type="InterPro" id="IPR001633">
    <property type="entry name" value="EAL_dom"/>
</dbReference>
<organism evidence="2 3">
    <name type="scientific">Rhizobium rhizogenes</name>
    <name type="common">Agrobacterium rhizogenes</name>
    <dbReference type="NCBI Taxonomy" id="359"/>
    <lineage>
        <taxon>Bacteria</taxon>
        <taxon>Pseudomonadati</taxon>
        <taxon>Pseudomonadota</taxon>
        <taxon>Alphaproteobacteria</taxon>
        <taxon>Hyphomicrobiales</taxon>
        <taxon>Rhizobiaceae</taxon>
        <taxon>Rhizobium/Agrobacterium group</taxon>
        <taxon>Rhizobium</taxon>
    </lineage>
</organism>
<dbReference type="Pfam" id="PF00563">
    <property type="entry name" value="EAL"/>
    <property type="match status" value="1"/>
</dbReference>
<dbReference type="InterPro" id="IPR050706">
    <property type="entry name" value="Cyclic-di-GMP_PDE-like"/>
</dbReference>
<evidence type="ECO:0000313" key="2">
    <source>
        <dbReference type="EMBL" id="TRA94476.1"/>
    </source>
</evidence>
<dbReference type="CDD" id="cd01948">
    <property type="entry name" value="EAL"/>
    <property type="match status" value="1"/>
</dbReference>
<dbReference type="SMART" id="SM00052">
    <property type="entry name" value="EAL"/>
    <property type="match status" value="1"/>
</dbReference>
<dbReference type="PROSITE" id="PS50883">
    <property type="entry name" value="EAL"/>
    <property type="match status" value="1"/>
</dbReference>
<dbReference type="AlphaFoldDB" id="A0A546X146"/>
<dbReference type="SUPFAM" id="SSF141868">
    <property type="entry name" value="EAL domain-like"/>
    <property type="match status" value="1"/>
</dbReference>
<reference evidence="2 3" key="1">
    <citation type="journal article" date="2019" name="Appl. Microbiol. Biotechnol.">
        <title>Differential efficiency of wild type rhizogenic strains for rol gene transformation of plants.</title>
        <authorList>
            <person name="Desmet S."/>
            <person name="De Keyser E."/>
            <person name="Van Vaerenbergh J."/>
            <person name="Baeyen S."/>
            <person name="Van Huylenbroeck J."/>
            <person name="Geelen D."/>
            <person name="Dhooghe E."/>
        </authorList>
    </citation>
    <scope>NUCLEOTIDE SEQUENCE [LARGE SCALE GENOMIC DNA]</scope>
    <source>
        <strain evidence="2 3">GBBC3284</strain>
    </source>
</reference>
<evidence type="ECO:0000259" key="1">
    <source>
        <dbReference type="PROSITE" id="PS50883"/>
    </source>
</evidence>
<dbReference type="Proteomes" id="UP000315434">
    <property type="component" value="Unassembled WGS sequence"/>
</dbReference>
<dbReference type="Gene3D" id="3.20.20.450">
    <property type="entry name" value="EAL domain"/>
    <property type="match status" value="1"/>
</dbReference>
<dbReference type="PANTHER" id="PTHR33121">
    <property type="entry name" value="CYCLIC DI-GMP PHOSPHODIESTERASE PDEF"/>
    <property type="match status" value="1"/>
</dbReference>
<dbReference type="EMBL" id="SGNY01000014">
    <property type="protein sequence ID" value="TRA94476.1"/>
    <property type="molecule type" value="Genomic_DNA"/>
</dbReference>
<sequence>MNFPFIKKPSAKDDFLSAVAQDRMTYVVQPISCALDNTLELYGECLVRMVNREGRLVAPDAFIPQLEAAGNISLLDEHMITLALSHLNQTERGALGCNISVDTIQDNNAWNSIYKIIAENSHLADRLIIEITETRPIAHIDAFIENLAQARSLGCRIAVDDFGDGYMSPAMLLRLEVDIVKIDKSLLRNIRSSGQNHSSLHHIIGFAKAVAPLVVVEGVEDARDLIRSAAAGATHVQGYFICKPRPKGFLPEHSPIDPIRQSLLF</sequence>